<dbReference type="RefSeq" id="WP_118489443.1">
    <property type="nucleotide sequence ID" value="NZ_QRQN01000035.1"/>
</dbReference>
<comment type="caution">
    <text evidence="1">The sequence shown here is derived from an EMBL/GenBank/DDBJ whole genome shotgun (WGS) entry which is preliminary data.</text>
</comment>
<gene>
    <name evidence="1" type="ORF">DWZ31_18420</name>
</gene>
<accession>A0A415TNJ1</accession>
<evidence type="ECO:0000313" key="1">
    <source>
        <dbReference type="EMBL" id="RHN03496.1"/>
    </source>
</evidence>
<proteinExistence type="predicted"/>
<dbReference type="AlphaFoldDB" id="A0A415TNJ1"/>
<dbReference type="EMBL" id="QRQN01000035">
    <property type="protein sequence ID" value="RHN03496.1"/>
    <property type="molecule type" value="Genomic_DNA"/>
</dbReference>
<reference evidence="1 2" key="1">
    <citation type="submission" date="2018-08" db="EMBL/GenBank/DDBJ databases">
        <title>A genome reference for cultivated species of the human gut microbiota.</title>
        <authorList>
            <person name="Zou Y."/>
            <person name="Xue W."/>
            <person name="Luo G."/>
        </authorList>
    </citation>
    <scope>NUCLEOTIDE SEQUENCE [LARGE SCALE GENOMIC DNA]</scope>
    <source>
        <strain evidence="1 2">AF31-21AC</strain>
    </source>
</reference>
<name>A0A415TNJ1_9FIRM</name>
<dbReference type="Proteomes" id="UP000283586">
    <property type="component" value="Unassembled WGS sequence"/>
</dbReference>
<protein>
    <submittedName>
        <fullName evidence="1">Uncharacterized protein</fullName>
    </submittedName>
</protein>
<organism evidence="1 2">
    <name type="scientific">Roseburia intestinalis</name>
    <dbReference type="NCBI Taxonomy" id="166486"/>
    <lineage>
        <taxon>Bacteria</taxon>
        <taxon>Bacillati</taxon>
        <taxon>Bacillota</taxon>
        <taxon>Clostridia</taxon>
        <taxon>Lachnospirales</taxon>
        <taxon>Lachnospiraceae</taxon>
        <taxon>Roseburia</taxon>
    </lineage>
</organism>
<sequence length="168" mass="19873">MSKKVKDEWKQYLLDEEKDYSVEQLIEKFKYAVSYLKSHHIRIVHEMFTDPGIVDKKYHLSDKDKEVYAKSFEKEGYAPQDCKTIIKVMDAVYHVLDISKEEARQFTLYIAENHLTLTDAIERKYHLSLSEYDDYMEVVLMPYVNYCGRKALQLGKELVEILAVVFAE</sequence>
<evidence type="ECO:0000313" key="2">
    <source>
        <dbReference type="Proteomes" id="UP000283586"/>
    </source>
</evidence>